<reference evidence="11" key="1">
    <citation type="submission" date="2025-08" db="UniProtKB">
        <authorList>
            <consortium name="RefSeq"/>
        </authorList>
    </citation>
    <scope>IDENTIFICATION</scope>
</reference>
<keyword evidence="2 8" id="KW-0813">Transport</keyword>
<keyword evidence="7 8" id="KW-0472">Membrane</keyword>
<dbReference type="GO" id="GO:0031969">
    <property type="term" value="C:chloroplast membrane"/>
    <property type="evidence" value="ECO:0007669"/>
    <property type="project" value="UniProtKB-SubCell"/>
</dbReference>
<dbReference type="AlphaFoldDB" id="A0A6I9RFF8"/>
<evidence type="ECO:0000256" key="1">
    <source>
        <dbReference type="ARBA" id="ARBA00004141"/>
    </source>
</evidence>
<dbReference type="GO" id="GO:0005524">
    <property type="term" value="F:ATP binding"/>
    <property type="evidence" value="ECO:0007669"/>
    <property type="project" value="UniProtKB-KW"/>
</dbReference>
<feature type="transmembrane region" description="Helical" evidence="8">
    <location>
        <begin position="375"/>
        <end position="395"/>
    </location>
</feature>
<comment type="subcellular location">
    <subcellularLocation>
        <location evidence="1">Membrane</location>
        <topology evidence="1">Multi-pass membrane protein</topology>
    </subcellularLocation>
    <subcellularLocation>
        <location evidence="8">Plastid</location>
        <location evidence="8">Chloroplast membrane</location>
        <topology evidence="8">Multi-pass membrane protein</topology>
    </subcellularLocation>
</comment>
<feature type="transmembrane region" description="Helical" evidence="8">
    <location>
        <begin position="693"/>
        <end position="715"/>
    </location>
</feature>
<dbReference type="GO" id="GO:0005471">
    <property type="term" value="F:ATP:ADP antiporter activity"/>
    <property type="evidence" value="ECO:0007669"/>
    <property type="project" value="InterPro"/>
</dbReference>
<feature type="region of interest" description="Disordered" evidence="9">
    <location>
        <begin position="817"/>
        <end position="839"/>
    </location>
</feature>
<proteinExistence type="inferred from homology"/>
<evidence type="ECO:0000256" key="8">
    <source>
        <dbReference type="RuleBase" id="RU363121"/>
    </source>
</evidence>
<dbReference type="PANTHER" id="PTHR31187">
    <property type="match status" value="1"/>
</dbReference>
<evidence type="ECO:0000313" key="11">
    <source>
        <dbReference type="RefSeq" id="XP_010925128.2"/>
    </source>
</evidence>
<feature type="compositionally biased region" description="Basic and acidic residues" evidence="9">
    <location>
        <begin position="817"/>
        <end position="832"/>
    </location>
</feature>
<keyword evidence="6 8" id="KW-1133">Transmembrane helix</keyword>
<keyword evidence="4 8" id="KW-0547">Nucleotide-binding</keyword>
<sequence length="884" mass="96044">MEPALEHPMRELAGVAPLAVALPKVRAGGTGVMVLPWIPPASLLARVGVGAFSPVVGTPPCAPPHLELVHPELVARVGVNRCVRQVRLVGILPRCVRLVAGEVALQRGQRRLAQRVRGAVPAVAGDPAHGEVVRATRCRIVEGGPRRNVNRWIVMAPFSHHHYGSLSLPLNLASIFPIYPPLPLPLPPYLQTLSPLEVRRWPFSCGDMEGVLQAKGLLALPLNPGSRARDLHPLCTSRTHLSRRNTKKAAAFPSAAALRIDNSHGSASKDSSLRFSGPREAEELLLSTEYRSAGHGFSKKTKNLQICRAEAAISTDGGGLIGSGEKRKFLGVEVSTLKKVIPLGLMFFCILFNYTILRDTKDVLVVTAEGSSAEIIPFLKTWVNLPLAVGFMLLYTKLSNMLSKEALFYTVIFPFIAFFGAFAFVLYPLRNVIHPTALADRLLTALGPSFLGPVAILRIWSFCLFYVMAELWGSVVISVLFWGFANQITTVEEAKEFYPLFGLGANVALIFSGRTVKYFSNMRKNLGPGVDGWAISLKGMMSIVVLLGLLICAIYWGVNTFVVNDPSVPRSIRKKKEKPKLGMGESLKFLLSSRYVRDLATLVVAYGISINLVEVTWKSKLKAQFPSPNEYSSFMGDFSTATGIATFTMMLLGRVILRKFGWGVAAMITPTVLLLTGVGFFSLLLFGETLTPLLGKLGMTPLIAAVYVGALQNIFSKSSKYSLFDPCKEMAYIPLDEDMKVKGKAAIDVVCNPLGKSGGALIQQFMILTFGSLANSTPYLGGILLAIVLAWLGAAKSLDSQFSSLAKEELEKEKRLKEKAEESVLKMSKEGTDGSVGNIKVQRIENVSVHESLASEKTSNGSSLKPKFAAEFEGSPESSTPRIQ</sequence>
<dbReference type="GeneID" id="105047760"/>
<evidence type="ECO:0000313" key="10">
    <source>
        <dbReference type="Proteomes" id="UP000504607"/>
    </source>
</evidence>
<dbReference type="Proteomes" id="UP000504607">
    <property type="component" value="Chromosome 6"/>
</dbReference>
<evidence type="ECO:0000256" key="4">
    <source>
        <dbReference type="ARBA" id="ARBA00022741"/>
    </source>
</evidence>
<evidence type="ECO:0000256" key="9">
    <source>
        <dbReference type="SAM" id="MobiDB-lite"/>
    </source>
</evidence>
<name>A0A6I9RFF8_ELAGV</name>
<protein>
    <recommendedName>
        <fullName evidence="8">ADP,ATP carrier protein</fullName>
    </recommendedName>
</protein>
<feature type="transmembrane region" description="Helical" evidence="8">
    <location>
        <begin position="464"/>
        <end position="485"/>
    </location>
</feature>
<dbReference type="InterPro" id="IPR004667">
    <property type="entry name" value="ADP_ATP_car_bac_type"/>
</dbReference>
<dbReference type="KEGG" id="egu:105047760"/>
<evidence type="ECO:0000256" key="2">
    <source>
        <dbReference type="ARBA" id="ARBA00022448"/>
    </source>
</evidence>
<organism evidence="10 11">
    <name type="scientific">Elaeis guineensis var. tenera</name>
    <name type="common">Oil palm</name>
    <dbReference type="NCBI Taxonomy" id="51953"/>
    <lineage>
        <taxon>Eukaryota</taxon>
        <taxon>Viridiplantae</taxon>
        <taxon>Streptophyta</taxon>
        <taxon>Embryophyta</taxon>
        <taxon>Tracheophyta</taxon>
        <taxon>Spermatophyta</taxon>
        <taxon>Magnoliopsida</taxon>
        <taxon>Liliopsida</taxon>
        <taxon>Arecaceae</taxon>
        <taxon>Arecoideae</taxon>
        <taxon>Cocoseae</taxon>
        <taxon>Elaeidinae</taxon>
        <taxon>Elaeis</taxon>
    </lineage>
</organism>
<dbReference type="InParanoid" id="A0A6I9RFF8"/>
<dbReference type="RefSeq" id="XP_010925128.2">
    <property type="nucleotide sequence ID" value="XM_010926826.3"/>
</dbReference>
<evidence type="ECO:0000256" key="3">
    <source>
        <dbReference type="ARBA" id="ARBA00022692"/>
    </source>
</evidence>
<feature type="transmembrane region" description="Helical" evidence="8">
    <location>
        <begin position="599"/>
        <end position="617"/>
    </location>
</feature>
<feature type="transmembrane region" description="Helical" evidence="8">
    <location>
        <begin position="441"/>
        <end position="457"/>
    </location>
</feature>
<keyword evidence="10" id="KW-1185">Reference proteome</keyword>
<accession>A0A6I9RFF8</accession>
<evidence type="ECO:0000256" key="7">
    <source>
        <dbReference type="ARBA" id="ARBA00023136"/>
    </source>
</evidence>
<keyword evidence="8" id="KW-0150">Chloroplast</keyword>
<feature type="transmembrane region" description="Helical" evidence="8">
    <location>
        <begin position="407"/>
        <end position="429"/>
    </location>
</feature>
<feature type="transmembrane region" description="Helical" evidence="8">
    <location>
        <begin position="779"/>
        <end position="798"/>
    </location>
</feature>
<feature type="transmembrane region" description="Helical" evidence="8">
    <location>
        <begin position="663"/>
        <end position="686"/>
    </location>
</feature>
<gene>
    <name evidence="11" type="primary">LOC105047760</name>
</gene>
<evidence type="ECO:0000256" key="6">
    <source>
        <dbReference type="ARBA" id="ARBA00022989"/>
    </source>
</evidence>
<feature type="transmembrane region" description="Helical" evidence="8">
    <location>
        <begin position="336"/>
        <end position="355"/>
    </location>
</feature>
<evidence type="ECO:0000256" key="5">
    <source>
        <dbReference type="ARBA" id="ARBA00022840"/>
    </source>
</evidence>
<dbReference type="NCBIfam" id="TIGR00769">
    <property type="entry name" value="AAA"/>
    <property type="match status" value="1"/>
</dbReference>
<dbReference type="PANTHER" id="PTHR31187:SF13">
    <property type="entry name" value="ADP,ATP CARRIER PROTEIN 1, CHLOROPLASTIC"/>
    <property type="match status" value="1"/>
</dbReference>
<keyword evidence="3 8" id="KW-0812">Transmembrane</keyword>
<keyword evidence="5 8" id="KW-0067">ATP-binding</keyword>
<dbReference type="Pfam" id="PF03219">
    <property type="entry name" value="TLC"/>
    <property type="match status" value="1"/>
</dbReference>
<feature type="transmembrane region" description="Helical" evidence="8">
    <location>
        <begin position="497"/>
        <end position="516"/>
    </location>
</feature>
<feature type="transmembrane region" description="Helical" evidence="8">
    <location>
        <begin position="537"/>
        <end position="558"/>
    </location>
</feature>
<dbReference type="OrthoDB" id="2190844at2759"/>
<keyword evidence="8" id="KW-0934">Plastid</keyword>
<feature type="transmembrane region" description="Helical" evidence="8">
    <location>
        <begin position="638"/>
        <end position="657"/>
    </location>
</feature>
<comment type="similarity">
    <text evidence="8">Belongs to the ADP/ATP translocase tlc family.</text>
</comment>
<feature type="region of interest" description="Disordered" evidence="9">
    <location>
        <begin position="852"/>
        <end position="884"/>
    </location>
</feature>